<dbReference type="PANTHER" id="PTHR42941">
    <property type="entry name" value="SLL1037 PROTEIN"/>
    <property type="match status" value="1"/>
</dbReference>
<dbReference type="AlphaFoldDB" id="A0A645FDK8"/>
<dbReference type="Pfam" id="PF16868">
    <property type="entry name" value="NMT1_3"/>
    <property type="match status" value="1"/>
</dbReference>
<accession>A0A645FDK8</accession>
<reference evidence="1" key="1">
    <citation type="submission" date="2019-08" db="EMBL/GenBank/DDBJ databases">
        <authorList>
            <person name="Kucharzyk K."/>
            <person name="Murdoch R.W."/>
            <person name="Higgins S."/>
            <person name="Loffler F."/>
        </authorList>
    </citation>
    <scope>NUCLEOTIDE SEQUENCE</scope>
</reference>
<dbReference type="PANTHER" id="PTHR42941:SF1">
    <property type="entry name" value="SLL1037 PROTEIN"/>
    <property type="match status" value="1"/>
</dbReference>
<name>A0A645FDK8_9ZZZZ</name>
<dbReference type="SUPFAM" id="SSF53850">
    <property type="entry name" value="Periplasmic binding protein-like II"/>
    <property type="match status" value="1"/>
</dbReference>
<dbReference type="NCBIfam" id="TIGR02122">
    <property type="entry name" value="TRAP_TAXI"/>
    <property type="match status" value="1"/>
</dbReference>
<organism evidence="1">
    <name type="scientific">bioreactor metagenome</name>
    <dbReference type="NCBI Taxonomy" id="1076179"/>
    <lineage>
        <taxon>unclassified sequences</taxon>
        <taxon>metagenomes</taxon>
        <taxon>ecological metagenomes</taxon>
    </lineage>
</organism>
<dbReference type="EMBL" id="VSSQ01057653">
    <property type="protein sequence ID" value="MPN11439.1"/>
    <property type="molecule type" value="Genomic_DNA"/>
</dbReference>
<evidence type="ECO:0000313" key="1">
    <source>
        <dbReference type="EMBL" id="MPN11439.1"/>
    </source>
</evidence>
<gene>
    <name evidence="1" type="ORF">SDC9_158740</name>
</gene>
<sequence>MSTLPASPVATAAATKPIRLLDIGQEQFDKIIAECPYYIPSSIEANVYTGQDTPVENTFGSVSIILANKDIPEDTIYGIVKALYENTDVLIAAYPQCTEWSLENATRGLDGLVDMHPGAVKYLKEVGALK</sequence>
<proteinExistence type="predicted"/>
<protein>
    <submittedName>
        <fullName evidence="1">Uncharacterized protein</fullName>
    </submittedName>
</protein>
<dbReference type="InterPro" id="IPR011852">
    <property type="entry name" value="TRAP_TAXI"/>
</dbReference>
<comment type="caution">
    <text evidence="1">The sequence shown here is derived from an EMBL/GenBank/DDBJ whole genome shotgun (WGS) entry which is preliminary data.</text>
</comment>
<dbReference type="Gene3D" id="3.40.190.10">
    <property type="entry name" value="Periplasmic binding protein-like II"/>
    <property type="match status" value="1"/>
</dbReference>